<keyword evidence="2" id="KW-1185">Reference proteome</keyword>
<accession>A0ACB9RSD2</accession>
<comment type="caution">
    <text evidence="1">The sequence shown here is derived from an EMBL/GenBank/DDBJ whole genome shotgun (WGS) entry which is preliminary data.</text>
</comment>
<reference evidence="2" key="1">
    <citation type="journal article" date="2023" name="Front. Plant Sci.">
        <title>Chromosomal-level genome assembly of Melastoma candidum provides insights into trichome evolution.</title>
        <authorList>
            <person name="Zhong Y."/>
            <person name="Wu W."/>
            <person name="Sun C."/>
            <person name="Zou P."/>
            <person name="Liu Y."/>
            <person name="Dai S."/>
            <person name="Zhou R."/>
        </authorList>
    </citation>
    <scope>NUCLEOTIDE SEQUENCE [LARGE SCALE GENOMIC DNA]</scope>
</reference>
<dbReference type="Proteomes" id="UP001057402">
    <property type="component" value="Chromosome 3"/>
</dbReference>
<dbReference type="EMBL" id="CM042882">
    <property type="protein sequence ID" value="KAI4381990.1"/>
    <property type="molecule type" value="Genomic_DNA"/>
</dbReference>
<evidence type="ECO:0000313" key="1">
    <source>
        <dbReference type="EMBL" id="KAI4381990.1"/>
    </source>
</evidence>
<evidence type="ECO:0000313" key="2">
    <source>
        <dbReference type="Proteomes" id="UP001057402"/>
    </source>
</evidence>
<name>A0ACB9RSD2_9MYRT</name>
<sequence length="508" mass="56948">MTSPSSSSSSAIAVPSSETPLSGVDFDLSCSPSSSSMIPPNSIGGAAYQTLHFSSGNPRIEETRGVMHLFPHDSQTPPVERKPLVCVLGVPNHMTYADFCQFCASFLQHVSEMRIVRNDEMEDKYCILIIFDEQNSADGFYEYYNGRHFNSLEAEVCRILYVVDVQYTGYKGSVESSQSSGVSSSEQPWCPVCLEKLDLDTSGILTTICNHSFHISCISKWTDSSCPVCRYCQQQPEKSICFVCQTSENLWMCVICGFVGCGRYKGGHAILHWKDTQHCYALELETQRVWDYAGDNYVHRLIQSKTDGKLVALNTPCMQTKDGCENCADYGMNEAILNSQIVNEYNELLATQLENQKSYFETLLQEVKEETERQISEAIENAIPGKVQKMQARLDKCVTEKKFLDDLNEVLLKDQEVWKAKLRDIEEREGKLLKAKDEKIRRLQDQLENLMMSLEAGNTLEQLDISDGVQETGESLNPKPEANLPPVDPPEANLPPVDPPEAADNEST</sequence>
<gene>
    <name evidence="1" type="ORF">MLD38_008004</name>
</gene>
<protein>
    <submittedName>
        <fullName evidence="1">Uncharacterized protein</fullName>
    </submittedName>
</protein>
<proteinExistence type="predicted"/>
<organism evidence="1 2">
    <name type="scientific">Melastoma candidum</name>
    <dbReference type="NCBI Taxonomy" id="119954"/>
    <lineage>
        <taxon>Eukaryota</taxon>
        <taxon>Viridiplantae</taxon>
        <taxon>Streptophyta</taxon>
        <taxon>Embryophyta</taxon>
        <taxon>Tracheophyta</taxon>
        <taxon>Spermatophyta</taxon>
        <taxon>Magnoliopsida</taxon>
        <taxon>eudicotyledons</taxon>
        <taxon>Gunneridae</taxon>
        <taxon>Pentapetalae</taxon>
        <taxon>rosids</taxon>
        <taxon>malvids</taxon>
        <taxon>Myrtales</taxon>
        <taxon>Melastomataceae</taxon>
        <taxon>Melastomatoideae</taxon>
        <taxon>Melastomateae</taxon>
        <taxon>Melastoma</taxon>
    </lineage>
</organism>